<dbReference type="Proteomes" id="UP000234181">
    <property type="component" value="Unassembled WGS sequence"/>
</dbReference>
<reference evidence="4 5" key="1">
    <citation type="submission" date="2017-10" db="EMBL/GenBank/DDBJ databases">
        <authorList>
            <person name="Regsiter A."/>
            <person name="William W."/>
        </authorList>
    </citation>
    <scope>NUCLEOTIDE SEQUENCE [LARGE SCALE GENOMIC DNA]</scope>
    <source>
        <strain evidence="2 5">CFBP6984</strain>
        <strain evidence="3 4">CFBP7430</strain>
    </source>
</reference>
<evidence type="ECO:0000313" key="3">
    <source>
        <dbReference type="EMBL" id="SON82693.1"/>
    </source>
</evidence>
<gene>
    <name evidence="2" type="ORF">XAP6984_180019</name>
    <name evidence="3" type="ORF">XAP7430_130019</name>
</gene>
<keyword evidence="1" id="KW-0812">Transmembrane</keyword>
<protein>
    <recommendedName>
        <fullName evidence="6">MFS transporter</fullName>
    </recommendedName>
</protein>
<proteinExistence type="predicted"/>
<evidence type="ECO:0000256" key="1">
    <source>
        <dbReference type="SAM" id="Phobius"/>
    </source>
</evidence>
<sequence length="48" mass="5631">MTQATRPLPPPDGMGPTYRKILWRLIPFLFVCYLFNYLDRVNVGFAKL</sequence>
<accession>A0AB38DXG3</accession>
<evidence type="ECO:0008006" key="6">
    <source>
        <dbReference type="Google" id="ProtNLM"/>
    </source>
</evidence>
<dbReference type="Proteomes" id="UP000234166">
    <property type="component" value="Unassembled WGS sequence"/>
</dbReference>
<keyword evidence="5" id="KW-1185">Reference proteome</keyword>
<keyword evidence="1" id="KW-1133">Transmembrane helix</keyword>
<evidence type="ECO:0000313" key="2">
    <source>
        <dbReference type="EMBL" id="SON78072.1"/>
    </source>
</evidence>
<evidence type="ECO:0000313" key="4">
    <source>
        <dbReference type="Proteomes" id="UP000234166"/>
    </source>
</evidence>
<dbReference type="AlphaFoldDB" id="A0AB38DXG3"/>
<comment type="caution">
    <text evidence="3">The sequence shown here is derived from an EMBL/GenBank/DDBJ whole genome shotgun (WGS) entry which is preliminary data.</text>
</comment>
<keyword evidence="1" id="KW-0472">Membrane</keyword>
<name>A0AB38DXG3_XANCH</name>
<feature type="transmembrane region" description="Helical" evidence="1">
    <location>
        <begin position="21"/>
        <end position="38"/>
    </location>
</feature>
<organism evidence="3 4">
    <name type="scientific">Xanthomonas campestris pv. phaseoli</name>
    <dbReference type="NCBI Taxonomy" id="317013"/>
    <lineage>
        <taxon>Bacteria</taxon>
        <taxon>Pseudomonadati</taxon>
        <taxon>Pseudomonadota</taxon>
        <taxon>Gammaproteobacteria</taxon>
        <taxon>Lysobacterales</taxon>
        <taxon>Lysobacteraceae</taxon>
        <taxon>Xanthomonas</taxon>
    </lineage>
</organism>
<dbReference type="EMBL" id="OCYT01000071">
    <property type="protein sequence ID" value="SON78072.1"/>
    <property type="molecule type" value="Genomic_DNA"/>
</dbReference>
<evidence type="ECO:0000313" key="5">
    <source>
        <dbReference type="Proteomes" id="UP000234181"/>
    </source>
</evidence>
<dbReference type="EMBL" id="OCYS01000035">
    <property type="protein sequence ID" value="SON82693.1"/>
    <property type="molecule type" value="Genomic_DNA"/>
</dbReference>